<dbReference type="Proteomes" id="UP000809349">
    <property type="component" value="Unassembled WGS sequence"/>
</dbReference>
<reference evidence="1 2" key="2">
    <citation type="submission" date="2021-08" db="EMBL/GenBank/DDBJ databases">
        <title>Massilia sp. R798.</title>
        <authorList>
            <person name="Baek J.H."/>
            <person name="Jung H.S."/>
            <person name="Kim K.R."/>
            <person name="Jeon C.O."/>
        </authorList>
    </citation>
    <scope>NUCLEOTIDE SEQUENCE [LARGE SCALE GENOMIC DNA]</scope>
    <source>
        <strain evidence="1 2">R798</strain>
    </source>
</reference>
<organism evidence="1 2">
    <name type="scientific">Massilia soli</name>
    <dbReference type="NCBI Taxonomy" id="2792854"/>
    <lineage>
        <taxon>Bacteria</taxon>
        <taxon>Pseudomonadati</taxon>
        <taxon>Pseudomonadota</taxon>
        <taxon>Betaproteobacteria</taxon>
        <taxon>Burkholderiales</taxon>
        <taxon>Oxalobacteraceae</taxon>
        <taxon>Telluria group</taxon>
        <taxon>Massilia</taxon>
    </lineage>
</organism>
<evidence type="ECO:0000313" key="1">
    <source>
        <dbReference type="EMBL" id="MBZ2209654.1"/>
    </source>
</evidence>
<proteinExistence type="predicted"/>
<sequence>MSAAAAMAAPRQAAPLRHDDAAAIVYADAKAAFAGMRINAYIPDASLAKTIGEFMSIPGAETPAQFGADAMIDGCRRHSCIEKAAVIVDMRTRKILAVTLRNFECQYSVLDDSEIAAMARGTASKPLVRCNDEPILDVYVVRRSLRPDALQAEREQLARLRQWGREVGSVGERVQVIVRYAARP</sequence>
<dbReference type="EMBL" id="JAFBIL020000009">
    <property type="protein sequence ID" value="MBZ2209654.1"/>
    <property type="molecule type" value="Genomic_DNA"/>
</dbReference>
<protein>
    <submittedName>
        <fullName evidence="1">Uncharacterized protein</fullName>
    </submittedName>
</protein>
<reference evidence="1 2" key="1">
    <citation type="submission" date="2021-01" db="EMBL/GenBank/DDBJ databases">
        <authorList>
            <person name="Ruan W."/>
            <person name="Khan S.A."/>
            <person name="Jeon C.O."/>
        </authorList>
    </citation>
    <scope>NUCLEOTIDE SEQUENCE [LARGE SCALE GENOMIC DNA]</scope>
    <source>
        <strain evidence="1 2">R798</strain>
    </source>
</reference>
<comment type="caution">
    <text evidence="1">The sequence shown here is derived from an EMBL/GenBank/DDBJ whole genome shotgun (WGS) entry which is preliminary data.</text>
</comment>
<dbReference type="RefSeq" id="WP_223470122.1">
    <property type="nucleotide sequence ID" value="NZ_JAFBIL020000009.1"/>
</dbReference>
<keyword evidence="2" id="KW-1185">Reference proteome</keyword>
<evidence type="ECO:0000313" key="2">
    <source>
        <dbReference type="Proteomes" id="UP000809349"/>
    </source>
</evidence>
<accession>A0ABS7SUQ0</accession>
<name>A0ABS7SUQ0_9BURK</name>
<gene>
    <name evidence="1" type="ORF">I4X03_020490</name>
</gene>